<dbReference type="RefSeq" id="XP_007830431.1">
    <property type="nucleotide sequence ID" value="XM_007832240.1"/>
</dbReference>
<name>W3XI03_PESFW</name>
<evidence type="ECO:0000313" key="2">
    <source>
        <dbReference type="Proteomes" id="UP000030651"/>
    </source>
</evidence>
<gene>
    <name evidence="1" type="ORF">PFICI_03659</name>
</gene>
<accession>W3XI03</accession>
<dbReference type="InterPro" id="IPR022025">
    <property type="entry name" value="Amidoligase_2"/>
</dbReference>
<dbReference type="Proteomes" id="UP000030651">
    <property type="component" value="Unassembled WGS sequence"/>
</dbReference>
<dbReference type="HOGENOM" id="CLU_032938_0_0_1"/>
<dbReference type="KEGG" id="pfy:PFICI_03659"/>
<dbReference type="OMA" id="SHERAFW"/>
<organism evidence="1 2">
    <name type="scientific">Pestalotiopsis fici (strain W106-1 / CGMCC3.15140)</name>
    <dbReference type="NCBI Taxonomy" id="1229662"/>
    <lineage>
        <taxon>Eukaryota</taxon>
        <taxon>Fungi</taxon>
        <taxon>Dikarya</taxon>
        <taxon>Ascomycota</taxon>
        <taxon>Pezizomycotina</taxon>
        <taxon>Sordariomycetes</taxon>
        <taxon>Xylariomycetidae</taxon>
        <taxon>Amphisphaeriales</taxon>
        <taxon>Sporocadaceae</taxon>
        <taxon>Pestalotiopsis</taxon>
    </lineage>
</organism>
<dbReference type="EMBL" id="KI912110">
    <property type="protein sequence ID" value="ETS85634.1"/>
    <property type="molecule type" value="Genomic_DNA"/>
</dbReference>
<proteinExistence type="predicted"/>
<protein>
    <recommendedName>
        <fullName evidence="3">Amidoligase enzyme</fullName>
    </recommendedName>
</protein>
<dbReference type="eggNOG" id="ENOG502SUNA">
    <property type="taxonomic scope" value="Eukaryota"/>
</dbReference>
<dbReference type="InParanoid" id="W3XI03"/>
<dbReference type="GeneID" id="19268672"/>
<dbReference type="AlphaFoldDB" id="W3XI03"/>
<sequence length="403" mass="45703">MTVHRIRKCNTNVHDRPSDLSVAVELKFLLPFIPYSERLALDTELPRHATRFNRMPKTLRSEDRSQVSRYGFSLISNIINGVPGQSALTSYDLKDLNIQERDCWSTHWIVKTSNSAAPAADHPHRDDWIWVPVEVVSPKMACKDSDTMQIIAAVVESMQEQCHIVTNYTCEVHVHVGRMDGYPFSLPTLKRCAILTWLAEPVLRQVKDPKSPNFEHVFTWSSAARRHSRLATNLKMGIAAQIPSTEDVKFLPPPIKNHVKDRNADLSMDLNAIRLIAGTTSHAQLGRLMSGEGKQYRRLGFNFSAFAGEDERACTNPKTVECRFLEGMIKTDIVLGWLQIICRLVEVSLDSGNDDECYSRAVLHLIASHEEPLDTHFGRLMRRLQLSEDVYSSVRALVDEVNM</sequence>
<evidence type="ECO:0008006" key="3">
    <source>
        <dbReference type="Google" id="ProtNLM"/>
    </source>
</evidence>
<keyword evidence="2" id="KW-1185">Reference proteome</keyword>
<dbReference type="OrthoDB" id="412402at2759"/>
<reference evidence="2" key="1">
    <citation type="journal article" date="2015" name="BMC Genomics">
        <title>Genomic and transcriptomic analysis of the endophytic fungus Pestalotiopsis fici reveals its lifestyle and high potential for synthesis of natural products.</title>
        <authorList>
            <person name="Wang X."/>
            <person name="Zhang X."/>
            <person name="Liu L."/>
            <person name="Xiang M."/>
            <person name="Wang W."/>
            <person name="Sun X."/>
            <person name="Che Y."/>
            <person name="Guo L."/>
            <person name="Liu G."/>
            <person name="Guo L."/>
            <person name="Wang C."/>
            <person name="Yin W.B."/>
            <person name="Stadler M."/>
            <person name="Zhang X."/>
            <person name="Liu X."/>
        </authorList>
    </citation>
    <scope>NUCLEOTIDE SEQUENCE [LARGE SCALE GENOMIC DNA]</scope>
    <source>
        <strain evidence="2">W106-1 / CGMCC3.15140</strain>
    </source>
</reference>
<evidence type="ECO:0000313" key="1">
    <source>
        <dbReference type="EMBL" id="ETS85634.1"/>
    </source>
</evidence>
<dbReference type="PANTHER" id="PTHR36847:SF1">
    <property type="entry name" value="AMIDOLIGASE ENZYME"/>
    <property type="match status" value="1"/>
</dbReference>
<dbReference type="Pfam" id="PF12224">
    <property type="entry name" value="Amidoligase_2"/>
    <property type="match status" value="1"/>
</dbReference>
<dbReference type="PANTHER" id="PTHR36847">
    <property type="entry name" value="AMIDOLIGASE ENZYME"/>
    <property type="match status" value="1"/>
</dbReference>